<evidence type="ECO:0000256" key="2">
    <source>
        <dbReference type="ARBA" id="ARBA00022692"/>
    </source>
</evidence>
<feature type="transmembrane region" description="Helical" evidence="5">
    <location>
        <begin position="226"/>
        <end position="246"/>
    </location>
</feature>
<keyword evidence="3 5" id="KW-1133">Transmembrane helix</keyword>
<evidence type="ECO:0000256" key="5">
    <source>
        <dbReference type="HAMAP-Rule" id="MF_00902"/>
    </source>
</evidence>
<feature type="transmembrane region" description="Helical" evidence="5">
    <location>
        <begin position="203"/>
        <end position="220"/>
    </location>
</feature>
<comment type="similarity">
    <text evidence="5">Belongs to the TatC family.</text>
</comment>
<dbReference type="RefSeq" id="WP_061919300.1">
    <property type="nucleotide sequence ID" value="NZ_DF967971.1"/>
</dbReference>
<dbReference type="Pfam" id="PF00902">
    <property type="entry name" value="TatC"/>
    <property type="match status" value="1"/>
</dbReference>
<keyword evidence="5" id="KW-0653">Protein transport</keyword>
<gene>
    <name evidence="5" type="primary">tatC</name>
    <name evidence="6" type="ORF">AC812_06500</name>
</gene>
<comment type="function">
    <text evidence="5">Part of the twin-arginine translocation (Tat) system that transports large folded proteins containing a characteristic twin-arginine motif in their signal peptide across membranes.</text>
</comment>
<feature type="transmembrane region" description="Helical" evidence="5">
    <location>
        <begin position="85"/>
        <end position="109"/>
    </location>
</feature>
<evidence type="ECO:0000256" key="1">
    <source>
        <dbReference type="ARBA" id="ARBA00004141"/>
    </source>
</evidence>
<feature type="transmembrane region" description="Helical" evidence="5">
    <location>
        <begin position="42"/>
        <end position="65"/>
    </location>
</feature>
<evidence type="ECO:0000313" key="6">
    <source>
        <dbReference type="EMBL" id="KPL76313.1"/>
    </source>
</evidence>
<evidence type="ECO:0000256" key="4">
    <source>
        <dbReference type="ARBA" id="ARBA00023136"/>
    </source>
</evidence>
<dbReference type="InterPro" id="IPR002033">
    <property type="entry name" value="TatC"/>
</dbReference>
<feature type="transmembrane region" description="Helical" evidence="5">
    <location>
        <begin position="166"/>
        <end position="191"/>
    </location>
</feature>
<dbReference type="GO" id="GO:0009977">
    <property type="term" value="F:proton motive force dependent protein transmembrane transporter activity"/>
    <property type="evidence" value="ECO:0007669"/>
    <property type="project" value="TreeGrafter"/>
</dbReference>
<proteinExistence type="inferred from homology"/>
<protein>
    <recommendedName>
        <fullName evidence="5">Sec-independent protein translocase protein TatC</fullName>
    </recommendedName>
</protein>
<dbReference type="STRING" id="360411.AC812_06500"/>
<comment type="caution">
    <text evidence="6">The sequence shown here is derived from an EMBL/GenBank/DDBJ whole genome shotgun (WGS) entry which is preliminary data.</text>
</comment>
<dbReference type="Proteomes" id="UP000050514">
    <property type="component" value="Unassembled WGS sequence"/>
</dbReference>
<organism evidence="6 7">
    <name type="scientific">Bellilinea caldifistulae</name>
    <dbReference type="NCBI Taxonomy" id="360411"/>
    <lineage>
        <taxon>Bacteria</taxon>
        <taxon>Bacillati</taxon>
        <taxon>Chloroflexota</taxon>
        <taxon>Anaerolineae</taxon>
        <taxon>Anaerolineales</taxon>
        <taxon>Anaerolineaceae</taxon>
        <taxon>Bellilinea</taxon>
    </lineage>
</organism>
<dbReference type="NCBIfam" id="TIGR00945">
    <property type="entry name" value="tatC"/>
    <property type="match status" value="1"/>
</dbReference>
<dbReference type="PANTHER" id="PTHR30371:SF0">
    <property type="entry name" value="SEC-INDEPENDENT PROTEIN TRANSLOCASE PROTEIN TATC, CHLOROPLASTIC-RELATED"/>
    <property type="match status" value="1"/>
</dbReference>
<keyword evidence="2 5" id="KW-0812">Transmembrane</keyword>
<dbReference type="OrthoDB" id="9777044at2"/>
<keyword evidence="5" id="KW-0811">Translocation</keyword>
<name>A0A0P6X9G6_9CHLR</name>
<dbReference type="GO" id="GO:0065002">
    <property type="term" value="P:intracellular protein transmembrane transport"/>
    <property type="evidence" value="ECO:0007669"/>
    <property type="project" value="TreeGrafter"/>
</dbReference>
<dbReference type="PANTHER" id="PTHR30371">
    <property type="entry name" value="SEC-INDEPENDENT PROTEIN TRANSLOCASE PROTEIN TATC"/>
    <property type="match status" value="1"/>
</dbReference>
<reference evidence="6 7" key="1">
    <citation type="submission" date="2015-07" db="EMBL/GenBank/DDBJ databases">
        <title>Draft genome of Bellilinea caldifistulae DSM 17877.</title>
        <authorList>
            <person name="Hemp J."/>
            <person name="Ward L.M."/>
            <person name="Pace L.A."/>
            <person name="Fischer W.W."/>
        </authorList>
    </citation>
    <scope>NUCLEOTIDE SEQUENCE [LARGE SCALE GENOMIC DNA]</scope>
    <source>
        <strain evidence="6 7">GOMI-1</strain>
    </source>
</reference>
<evidence type="ECO:0000313" key="7">
    <source>
        <dbReference type="Proteomes" id="UP000050514"/>
    </source>
</evidence>
<keyword evidence="7" id="KW-1185">Reference proteome</keyword>
<dbReference type="PRINTS" id="PR01840">
    <property type="entry name" value="TATCFAMILY"/>
</dbReference>
<comment type="subcellular location">
    <subcellularLocation>
        <location evidence="5">Cell membrane</location>
        <topology evidence="5">Multi-pass membrane protein</topology>
    </subcellularLocation>
    <subcellularLocation>
        <location evidence="1">Membrane</location>
        <topology evidence="1">Multi-pass membrane protein</topology>
    </subcellularLocation>
</comment>
<dbReference type="AlphaFoldDB" id="A0A0P6X9G6"/>
<accession>A0A0P6X9G6</accession>
<keyword evidence="5" id="KW-1003">Cell membrane</keyword>
<dbReference type="EMBL" id="LGHJ01000012">
    <property type="protein sequence ID" value="KPL76313.1"/>
    <property type="molecule type" value="Genomic_DNA"/>
</dbReference>
<keyword evidence="4 5" id="KW-0472">Membrane</keyword>
<feature type="transmembrane region" description="Helical" evidence="5">
    <location>
        <begin position="121"/>
        <end position="146"/>
    </location>
</feature>
<dbReference type="HAMAP" id="MF_00902">
    <property type="entry name" value="TatC"/>
    <property type="match status" value="1"/>
</dbReference>
<keyword evidence="5" id="KW-0813">Transport</keyword>
<sequence length="256" mass="28401">MLKFGKKRGVKPPLPPKKKVNRADLTIPEHLNELRQRLLRGLLAMIVAVLICFAFGERLIAILAYPIGGIDRLISIEVTENVSVFMRVSLLGGFILAFPYILYEALAYIRPALEDHEWRGLLIAIPFATLLFVSGVLFAYFVMLPAALPFLISFIGITTTPRLSNYFSFVTGLLFWIGVSFETPLAVYLMARFRLVTAEVLAKQWRIAVVVIAVLAAFVTPTPDPVNMGLLMIPLLVLYGLSILMAKIARPAGAEK</sequence>
<dbReference type="GO" id="GO:0043953">
    <property type="term" value="P:protein transport by the Tat complex"/>
    <property type="evidence" value="ECO:0007669"/>
    <property type="project" value="UniProtKB-UniRule"/>
</dbReference>
<dbReference type="GO" id="GO:0033281">
    <property type="term" value="C:TAT protein transport complex"/>
    <property type="evidence" value="ECO:0007669"/>
    <property type="project" value="UniProtKB-UniRule"/>
</dbReference>
<evidence type="ECO:0000256" key="3">
    <source>
        <dbReference type="ARBA" id="ARBA00022989"/>
    </source>
</evidence>
<comment type="subunit">
    <text evidence="5">Forms a complex with TatA.</text>
</comment>